<evidence type="ECO:0008006" key="4">
    <source>
        <dbReference type="Google" id="ProtNLM"/>
    </source>
</evidence>
<dbReference type="AlphaFoldDB" id="A0A9X1YM88"/>
<gene>
    <name evidence="2" type="ORF">LPC04_16675</name>
</gene>
<name>A0A9X1YM88_9BURK</name>
<dbReference type="RefSeq" id="WP_275683383.1">
    <property type="nucleotide sequence ID" value="NZ_JAJLJH010000004.1"/>
</dbReference>
<evidence type="ECO:0000256" key="1">
    <source>
        <dbReference type="SAM" id="MobiDB-lite"/>
    </source>
</evidence>
<comment type="caution">
    <text evidence="2">The sequence shown here is derived from an EMBL/GenBank/DDBJ whole genome shotgun (WGS) entry which is preliminary data.</text>
</comment>
<dbReference type="InterPro" id="IPR010982">
    <property type="entry name" value="Lambda_DNA-bd_dom_sf"/>
</dbReference>
<sequence length="147" mass="15775">MPDIVSVLKAEITRLARKELKSEVTGLKKALAAHRAEIAVLRKRVSELEGEVKRTTKSISRRTSEKPVDAESQTQGGLRFRAAGMASNRKRLGLSAADFGLLVGASGQSVYAWEAGKSKPHASSLAAIAALRGIGKREVEERLAALK</sequence>
<feature type="region of interest" description="Disordered" evidence="1">
    <location>
        <begin position="52"/>
        <end position="76"/>
    </location>
</feature>
<dbReference type="GO" id="GO:0003677">
    <property type="term" value="F:DNA binding"/>
    <property type="evidence" value="ECO:0007669"/>
    <property type="project" value="InterPro"/>
</dbReference>
<dbReference type="Gene3D" id="1.20.5.170">
    <property type="match status" value="1"/>
</dbReference>
<proteinExistence type="predicted"/>
<reference evidence="2" key="1">
    <citation type="submission" date="2021-11" db="EMBL/GenBank/DDBJ databases">
        <title>BS-T2-15 a new species belonging to the Comamonadaceae family isolated from the soil of a French oak forest.</title>
        <authorList>
            <person name="Mieszkin S."/>
            <person name="Alain K."/>
        </authorList>
    </citation>
    <scope>NUCLEOTIDE SEQUENCE</scope>
    <source>
        <strain evidence="2">BS-T2-15</strain>
    </source>
</reference>
<dbReference type="SUPFAM" id="SSF47413">
    <property type="entry name" value="lambda repressor-like DNA-binding domains"/>
    <property type="match status" value="1"/>
</dbReference>
<keyword evidence="3" id="KW-1185">Reference proteome</keyword>
<dbReference type="Proteomes" id="UP001139353">
    <property type="component" value="Unassembled WGS sequence"/>
</dbReference>
<accession>A0A9X1YM88</accession>
<organism evidence="2 3">
    <name type="scientific">Scleromatobacter humisilvae</name>
    <dbReference type="NCBI Taxonomy" id="2897159"/>
    <lineage>
        <taxon>Bacteria</taxon>
        <taxon>Pseudomonadati</taxon>
        <taxon>Pseudomonadota</taxon>
        <taxon>Betaproteobacteria</taxon>
        <taxon>Burkholderiales</taxon>
        <taxon>Sphaerotilaceae</taxon>
        <taxon>Scleromatobacter</taxon>
    </lineage>
</organism>
<dbReference type="EMBL" id="JAJLJH010000004">
    <property type="protein sequence ID" value="MCK9687343.1"/>
    <property type="molecule type" value="Genomic_DNA"/>
</dbReference>
<evidence type="ECO:0000313" key="3">
    <source>
        <dbReference type="Proteomes" id="UP001139353"/>
    </source>
</evidence>
<dbReference type="Gene3D" id="1.10.260.40">
    <property type="entry name" value="lambda repressor-like DNA-binding domains"/>
    <property type="match status" value="1"/>
</dbReference>
<evidence type="ECO:0000313" key="2">
    <source>
        <dbReference type="EMBL" id="MCK9687343.1"/>
    </source>
</evidence>
<protein>
    <recommendedName>
        <fullName evidence="4">HTH cro/C1-type domain-containing protein</fullName>
    </recommendedName>
</protein>